<dbReference type="Proteomes" id="UP001055149">
    <property type="component" value="Unassembled WGS sequence"/>
</dbReference>
<reference evidence="2" key="1">
    <citation type="journal article" date="2022" name="Int. J. Syst. Evol. Microbiol.">
        <title>A novel species of lactic acid bacteria, Ligilactobacillus pabuli sp. nov., isolated from alfalfa silage.</title>
        <authorList>
            <person name="Tohno M."/>
            <person name="Tanizawa Y."/>
            <person name="Sawada H."/>
            <person name="Sakamoto M."/>
            <person name="Ohkuma M."/>
            <person name="Kobayashi H."/>
        </authorList>
    </citation>
    <scope>NUCLEOTIDE SEQUENCE</scope>
    <source>
        <strain evidence="2">AF129</strain>
    </source>
</reference>
<evidence type="ECO:0000259" key="1">
    <source>
        <dbReference type="Pfam" id="PF05193"/>
    </source>
</evidence>
<accession>A0ABQ5JJF4</accession>
<sequence length="418" mass="46371">MKIMDGVNLTLKPTKKYKTNRILVSFTTNITDPSEITARTLLADLLESTSVHFTTQRAVALKLSELYGASFGTSVSRYGNVYGLNFIINVVNDNYLAGSTNLLQETCDFLREMIFAPQIVADHFDEEIFNIQKQNLTAFLSSLDDNKQHQALSRMNSLYFYDQSQKIPTVGRVTDVPSLTATKMAAYYHQMLANDQINIVVSGDIATDEMVQALSDLPFTPRPSKQLDLFYSQAELQAVNVKNDREAVSQSKLNLAYSFPIDFKSPTRFAAMVFNELFGGSALSLLFQNVREKNSLAYYAESDMDFFRQEMWVQTGIQSENKDQVLAVIAEQLKQLQAGQIDEGQLKKIKIGMINSYTGRSDSQNTALSRGLGASLTGVVTTEADWVAGVQEVTAKQIAEVAGLAHLQAVYFLDGGGQ</sequence>
<dbReference type="Pfam" id="PF05193">
    <property type="entry name" value="Peptidase_M16_C"/>
    <property type="match status" value="1"/>
</dbReference>
<dbReference type="SUPFAM" id="SSF63411">
    <property type="entry name" value="LuxS/MPP-like metallohydrolase"/>
    <property type="match status" value="2"/>
</dbReference>
<dbReference type="EMBL" id="BQXH01000014">
    <property type="protein sequence ID" value="GKS81888.1"/>
    <property type="molecule type" value="Genomic_DNA"/>
</dbReference>
<proteinExistence type="predicted"/>
<keyword evidence="3" id="KW-1185">Reference proteome</keyword>
<feature type="domain" description="Peptidase M16 C-terminal" evidence="1">
    <location>
        <begin position="178"/>
        <end position="351"/>
    </location>
</feature>
<evidence type="ECO:0000313" key="3">
    <source>
        <dbReference type="Proteomes" id="UP001055149"/>
    </source>
</evidence>
<dbReference type="Gene3D" id="3.30.830.10">
    <property type="entry name" value="Metalloenzyme, LuxS/M16 peptidase-like"/>
    <property type="match status" value="2"/>
</dbReference>
<dbReference type="InterPro" id="IPR050361">
    <property type="entry name" value="MPP/UQCRC_Complex"/>
</dbReference>
<dbReference type="InterPro" id="IPR007863">
    <property type="entry name" value="Peptidase_M16_C"/>
</dbReference>
<dbReference type="NCBIfam" id="NF047422">
    <property type="entry name" value="YfmF_fam"/>
    <property type="match status" value="1"/>
</dbReference>
<dbReference type="PANTHER" id="PTHR11851">
    <property type="entry name" value="METALLOPROTEASE"/>
    <property type="match status" value="1"/>
</dbReference>
<name>A0ABQ5JJF4_9LACO</name>
<organism evidence="2 3">
    <name type="scientific">Ligilactobacillus pabuli</name>
    <dbReference type="NCBI Taxonomy" id="2886039"/>
    <lineage>
        <taxon>Bacteria</taxon>
        <taxon>Bacillati</taxon>
        <taxon>Bacillota</taxon>
        <taxon>Bacilli</taxon>
        <taxon>Lactobacillales</taxon>
        <taxon>Lactobacillaceae</taxon>
        <taxon>Ligilactobacillus</taxon>
    </lineage>
</organism>
<evidence type="ECO:0000313" key="2">
    <source>
        <dbReference type="EMBL" id="GKS81888.1"/>
    </source>
</evidence>
<dbReference type="InterPro" id="IPR011249">
    <property type="entry name" value="Metalloenz_LuxS/M16"/>
</dbReference>
<protein>
    <submittedName>
        <fullName evidence="2">Peptidase M16</fullName>
    </submittedName>
</protein>
<gene>
    <name evidence="2" type="primary">yueF</name>
    <name evidence="2" type="ORF">LPAF129_15740</name>
</gene>
<comment type="caution">
    <text evidence="2">The sequence shown here is derived from an EMBL/GenBank/DDBJ whole genome shotgun (WGS) entry which is preliminary data.</text>
</comment>
<dbReference type="PANTHER" id="PTHR11851:SF186">
    <property type="entry name" value="INACTIVE METALLOPROTEASE YMFF-RELATED"/>
    <property type="match status" value="1"/>
</dbReference>